<evidence type="ECO:0000313" key="3">
    <source>
        <dbReference type="EMBL" id="SSX23476.1"/>
    </source>
</evidence>
<feature type="transmembrane region" description="Helical" evidence="1">
    <location>
        <begin position="210"/>
        <end position="228"/>
    </location>
</feature>
<organism evidence="3">
    <name type="scientific">Culicoides sonorensis</name>
    <name type="common">Biting midge</name>
    <dbReference type="NCBI Taxonomy" id="179676"/>
    <lineage>
        <taxon>Eukaryota</taxon>
        <taxon>Metazoa</taxon>
        <taxon>Ecdysozoa</taxon>
        <taxon>Arthropoda</taxon>
        <taxon>Hexapoda</taxon>
        <taxon>Insecta</taxon>
        <taxon>Pterygota</taxon>
        <taxon>Neoptera</taxon>
        <taxon>Endopterygota</taxon>
        <taxon>Diptera</taxon>
        <taxon>Nematocera</taxon>
        <taxon>Chironomoidea</taxon>
        <taxon>Ceratopogonidae</taxon>
        <taxon>Ceratopogoninae</taxon>
        <taxon>Culicoides</taxon>
        <taxon>Monoculicoides</taxon>
    </lineage>
</organism>
<dbReference type="PANTHER" id="PTHR11161">
    <property type="entry name" value="O-ACYLTRANSFERASE"/>
    <property type="match status" value="1"/>
</dbReference>
<evidence type="ECO:0000256" key="1">
    <source>
        <dbReference type="SAM" id="Phobius"/>
    </source>
</evidence>
<dbReference type="EMBL" id="UFQT01000356">
    <property type="protein sequence ID" value="SSX23476.1"/>
    <property type="molecule type" value="Genomic_DNA"/>
</dbReference>
<feature type="transmembrane region" description="Helical" evidence="1">
    <location>
        <begin position="544"/>
        <end position="563"/>
    </location>
</feature>
<dbReference type="AlphaFoldDB" id="A0A336LZH1"/>
<feature type="transmembrane region" description="Helical" evidence="1">
    <location>
        <begin position="384"/>
        <end position="402"/>
    </location>
</feature>
<dbReference type="Pfam" id="PF01757">
    <property type="entry name" value="Acyl_transf_3"/>
    <property type="match status" value="1"/>
</dbReference>
<dbReference type="InterPro" id="IPR052728">
    <property type="entry name" value="O2_lipid_transport_reg"/>
</dbReference>
<proteinExistence type="predicted"/>
<sequence length="654" mass="75345">MIKFIIFSSICDSPNEKLEHFSSYKRHFYRHDTVTRGICINSCEQQLNGNLQAKKAYQLPKFDIDSAIYHPGIEMHAHTPQHRIQYKQVINECVNQELINEYGLTSYSEIEYCSTKETESFTIDTLDSIALIIVTTLIVMLLWGTFYDIHLRSENTTNKNEHFRKYPAKSSRLLLAFSIPRNWNQLVNQPETNNSRPATDDFTFFESFKIIVMIGNTVVHIYSILSMIPSLNHEVLEINSQNTIHKIFSGSTFTNQIYLAIAGFLLTMAPAKQIKQGKVLNLSDFWDGLQKRYLRLTPLHAFAILIEATWVSKLYNGPIWQQIAGQDRASCRANWWTNLLYINNFIGADEPCILPTWYLATDMQLFIMRFIFLAIISRFPKRKSIFFALAIIITFIIPAYIVHVHQLDGVYVGNVEAARYFFRHEIAYKSFHIPFHVSMGSYVFGMLTAFIYREVKDENIDVTKSGVFMFLWNMTVPMILFGIFGAPYIFSTFEFEKPSWWITIYGAIHRNMWGLLLGVIILGFNRGMGGQWKDFFNSSVFRPLGKINFGFYLTHITMIKLVLGDAYHPHFISLTKFIWLVISITFISYITGAIAHLLVELPAANLQKEWQSKPTALPSNGVNSNGVQNNLITKQENGVNLNLSNNNNVDKKEN</sequence>
<feature type="transmembrane region" description="Helical" evidence="1">
    <location>
        <begin position="502"/>
        <end position="524"/>
    </location>
</feature>
<dbReference type="GO" id="GO:0016747">
    <property type="term" value="F:acyltransferase activity, transferring groups other than amino-acyl groups"/>
    <property type="evidence" value="ECO:0007669"/>
    <property type="project" value="InterPro"/>
</dbReference>
<name>A0A336LZH1_CULSO</name>
<feature type="transmembrane region" description="Helical" evidence="1">
    <location>
        <begin position="433"/>
        <end position="455"/>
    </location>
</feature>
<keyword evidence="1" id="KW-0472">Membrane</keyword>
<dbReference type="PANTHER" id="PTHR11161:SF22">
    <property type="entry name" value="ACYLTRANSFERASE 3 DOMAIN-CONTAINING PROTEIN-RELATED"/>
    <property type="match status" value="1"/>
</dbReference>
<feature type="domain" description="Acyltransferase 3" evidence="2">
    <location>
        <begin position="207"/>
        <end position="591"/>
    </location>
</feature>
<feature type="transmembrane region" description="Helical" evidence="1">
    <location>
        <begin position="578"/>
        <end position="599"/>
    </location>
</feature>
<protein>
    <submittedName>
        <fullName evidence="3">CSON009110 protein</fullName>
    </submittedName>
</protein>
<reference evidence="3" key="1">
    <citation type="submission" date="2018-07" db="EMBL/GenBank/DDBJ databases">
        <authorList>
            <person name="Quirk P.G."/>
            <person name="Krulwich T.A."/>
        </authorList>
    </citation>
    <scope>NUCLEOTIDE SEQUENCE</scope>
</reference>
<evidence type="ECO:0000259" key="2">
    <source>
        <dbReference type="Pfam" id="PF01757"/>
    </source>
</evidence>
<accession>A0A336LZH1</accession>
<feature type="transmembrane region" description="Helical" evidence="1">
    <location>
        <begin position="129"/>
        <end position="149"/>
    </location>
</feature>
<dbReference type="OMA" id="THYNHTR"/>
<dbReference type="InterPro" id="IPR002656">
    <property type="entry name" value="Acyl_transf_3_dom"/>
</dbReference>
<keyword evidence="1" id="KW-0812">Transmembrane</keyword>
<keyword evidence="1" id="KW-1133">Transmembrane helix</keyword>
<gene>
    <name evidence="3" type="primary">CSON009110</name>
</gene>
<feature type="transmembrane region" description="Helical" evidence="1">
    <location>
        <begin position="248"/>
        <end position="271"/>
    </location>
</feature>
<feature type="transmembrane region" description="Helical" evidence="1">
    <location>
        <begin position="467"/>
        <end position="490"/>
    </location>
</feature>
<dbReference type="VEuPathDB" id="VectorBase:CSON009110"/>